<dbReference type="AlphaFoldDB" id="A0A229UKD1"/>
<name>A0A229UKD1_9BACL</name>
<dbReference type="RefSeq" id="WP_094017351.1">
    <property type="nucleotide sequence ID" value="NZ_NMQW01000037.1"/>
</dbReference>
<evidence type="ECO:0000313" key="1">
    <source>
        <dbReference type="EMBL" id="OXM83907.1"/>
    </source>
</evidence>
<keyword evidence="2" id="KW-1185">Reference proteome</keyword>
<proteinExistence type="predicted"/>
<dbReference type="OrthoDB" id="2677224at2"/>
<comment type="caution">
    <text evidence="1">The sequence shown here is derived from an EMBL/GenBank/DDBJ whole genome shotgun (WGS) entry which is preliminary data.</text>
</comment>
<dbReference type="Proteomes" id="UP000215509">
    <property type="component" value="Unassembled WGS sequence"/>
</dbReference>
<dbReference type="EMBL" id="NMQW01000037">
    <property type="protein sequence ID" value="OXM83907.1"/>
    <property type="molecule type" value="Genomic_DNA"/>
</dbReference>
<protein>
    <submittedName>
        <fullName evidence="1">Uncharacterized protein</fullName>
    </submittedName>
</protein>
<sequence>MEPIDDELKKGLESGPLTQNGFTIALRQRIEDRLDEPKHAPRKWIPWFGGIGVALLTTALFLSSDWSPIFKQESMVVLGDKTEAKVSLSRSHEQQIHIRSAVLLGLRTDHIQAGQTEYSTYRTLLLAKDQGNLQKVAEGDGILMPYKSDFMKIEPQSQRNEGEQSIVLSASQALEANKNRVSQPMTSGPFKLSEKLLFAGNRYLSVLQTIRQSDQGQEAQYEYVWVKQVQDIAKSNPRTIQDPARDPHVSLKTIYGDAVQPSLRLLNVYKPQASSKITGTASIDDIGESWTIGRKQGQWVPQLAAYSNQAANHVFGYQLRDVPITLPESVVSYDRLTTNWNDILRIRPDALDAFSSPNNEMFGIVSDKDISIFSSEGHGDSNPLLKVELQQNESVVMIQWAIDEPFIELWKEKTKKMLGY</sequence>
<accession>A0A229UKD1</accession>
<evidence type="ECO:0000313" key="2">
    <source>
        <dbReference type="Proteomes" id="UP000215509"/>
    </source>
</evidence>
<reference evidence="1 2" key="1">
    <citation type="submission" date="2017-07" db="EMBL/GenBank/DDBJ databases">
        <title>Genome sequencing and assembly of Paenibacillus rigui.</title>
        <authorList>
            <person name="Mayilraj S."/>
        </authorList>
    </citation>
    <scope>NUCLEOTIDE SEQUENCE [LARGE SCALE GENOMIC DNA]</scope>
    <source>
        <strain evidence="1 2">JCM 16352</strain>
    </source>
</reference>
<organism evidence="1 2">
    <name type="scientific">Paenibacillus rigui</name>
    <dbReference type="NCBI Taxonomy" id="554312"/>
    <lineage>
        <taxon>Bacteria</taxon>
        <taxon>Bacillati</taxon>
        <taxon>Bacillota</taxon>
        <taxon>Bacilli</taxon>
        <taxon>Bacillales</taxon>
        <taxon>Paenibacillaceae</taxon>
        <taxon>Paenibacillus</taxon>
    </lineage>
</organism>
<gene>
    <name evidence="1" type="ORF">CF651_23665</name>
</gene>